<evidence type="ECO:0000313" key="4">
    <source>
        <dbReference type="Proteomes" id="UP000192277"/>
    </source>
</evidence>
<dbReference type="Pfam" id="PF06283">
    <property type="entry name" value="ThuA"/>
    <property type="match status" value="1"/>
</dbReference>
<gene>
    <name evidence="3" type="ORF">A4D02_33530</name>
</gene>
<proteinExistence type="predicted"/>
<comment type="caution">
    <text evidence="3">The sequence shown here is derived from an EMBL/GenBank/DDBJ whole genome shotgun (WGS) entry which is preliminary data.</text>
</comment>
<sequence length="250" mass="28288">MKKSSSFPAVVFMLLVLTAGCTHFSFAQQQKIRVLIISGGHGFKHEPFYDVFNSIPFITYDTLVQPQANALIASPDVNKYDVLVFYDMFDSITPAQQDAYVSLLKKGTSMIFLHHSLVSYQNWTEFIRIVGGQYHTNPVVVNGDTLKTSYEHDVNIPVKVENKKHPVTRGISDFDIVDEVYGGVEILPQVKPLLSTTHPKSMRYLAWINRYGKSDVLYIQLGHGPSGYSNPNFRKLIQQAIKWSAKQSKK</sequence>
<keyword evidence="1" id="KW-0732">Signal</keyword>
<dbReference type="PROSITE" id="PS51257">
    <property type="entry name" value="PROKAR_LIPOPROTEIN"/>
    <property type="match status" value="1"/>
</dbReference>
<evidence type="ECO:0000313" key="3">
    <source>
        <dbReference type="EMBL" id="OQP45323.1"/>
    </source>
</evidence>
<dbReference type="Proteomes" id="UP000192277">
    <property type="component" value="Unassembled WGS sequence"/>
</dbReference>
<feature type="chain" id="PRO_5045382829" description="ThuA-like domain-containing protein" evidence="1">
    <location>
        <begin position="28"/>
        <end position="250"/>
    </location>
</feature>
<dbReference type="EMBL" id="LWBO01000020">
    <property type="protein sequence ID" value="OQP45323.1"/>
    <property type="molecule type" value="Genomic_DNA"/>
</dbReference>
<organism evidence="3 4">
    <name type="scientific">Niastella koreensis</name>
    <dbReference type="NCBI Taxonomy" id="354356"/>
    <lineage>
        <taxon>Bacteria</taxon>
        <taxon>Pseudomonadati</taxon>
        <taxon>Bacteroidota</taxon>
        <taxon>Chitinophagia</taxon>
        <taxon>Chitinophagales</taxon>
        <taxon>Chitinophagaceae</taxon>
        <taxon>Niastella</taxon>
    </lineage>
</organism>
<dbReference type="RefSeq" id="WP_014218026.1">
    <property type="nucleotide sequence ID" value="NZ_LWBO01000020.1"/>
</dbReference>
<feature type="domain" description="ThuA-like" evidence="2">
    <location>
        <begin position="33"/>
        <end position="243"/>
    </location>
</feature>
<dbReference type="InterPro" id="IPR029010">
    <property type="entry name" value="ThuA-like"/>
</dbReference>
<feature type="signal peptide" evidence="1">
    <location>
        <begin position="1"/>
        <end position="27"/>
    </location>
</feature>
<evidence type="ECO:0000259" key="2">
    <source>
        <dbReference type="Pfam" id="PF06283"/>
    </source>
</evidence>
<evidence type="ECO:0000256" key="1">
    <source>
        <dbReference type="SAM" id="SignalP"/>
    </source>
</evidence>
<dbReference type="Gene3D" id="3.40.50.880">
    <property type="match status" value="1"/>
</dbReference>
<dbReference type="PANTHER" id="PTHR40469:SF2">
    <property type="entry name" value="GALACTOSE-BINDING DOMAIN-LIKE SUPERFAMILY PROTEIN"/>
    <property type="match status" value="1"/>
</dbReference>
<dbReference type="InterPro" id="IPR029062">
    <property type="entry name" value="Class_I_gatase-like"/>
</dbReference>
<reference evidence="3 4" key="1">
    <citation type="submission" date="2016-04" db="EMBL/GenBank/DDBJ databases">
        <authorList>
            <person name="Chen L."/>
            <person name="Zhuang W."/>
            <person name="Wang G."/>
        </authorList>
    </citation>
    <scope>NUCLEOTIDE SEQUENCE [LARGE SCALE GENOMIC DNA]</scope>
    <source>
        <strain evidence="4">GR20</strain>
    </source>
</reference>
<keyword evidence="4" id="KW-1185">Reference proteome</keyword>
<protein>
    <recommendedName>
        <fullName evidence="2">ThuA-like domain-containing protein</fullName>
    </recommendedName>
</protein>
<accession>A0ABX3NU59</accession>
<dbReference type="SUPFAM" id="SSF52317">
    <property type="entry name" value="Class I glutamine amidotransferase-like"/>
    <property type="match status" value="1"/>
</dbReference>
<dbReference type="PANTHER" id="PTHR40469">
    <property type="entry name" value="SECRETED GLYCOSYL HYDROLASE"/>
    <property type="match status" value="1"/>
</dbReference>
<name>A0ABX3NU59_9BACT</name>